<reference evidence="2" key="1">
    <citation type="journal article" date="2013" name="Nature">
        <title>Draft genome of the wheat A-genome progenitor Triticum urartu.</title>
        <authorList>
            <person name="Ling H.Q."/>
            <person name="Zhao S."/>
            <person name="Liu D."/>
            <person name="Wang J."/>
            <person name="Sun H."/>
            <person name="Zhang C."/>
            <person name="Fan H."/>
            <person name="Li D."/>
            <person name="Dong L."/>
            <person name="Tao Y."/>
            <person name="Gao C."/>
            <person name="Wu H."/>
            <person name="Li Y."/>
            <person name="Cui Y."/>
            <person name="Guo X."/>
            <person name="Zheng S."/>
            <person name="Wang B."/>
            <person name="Yu K."/>
            <person name="Liang Q."/>
            <person name="Yang W."/>
            <person name="Lou X."/>
            <person name="Chen J."/>
            <person name="Feng M."/>
            <person name="Jian J."/>
            <person name="Zhang X."/>
            <person name="Luo G."/>
            <person name="Jiang Y."/>
            <person name="Liu J."/>
            <person name="Wang Z."/>
            <person name="Sha Y."/>
            <person name="Zhang B."/>
            <person name="Wu H."/>
            <person name="Tang D."/>
            <person name="Shen Q."/>
            <person name="Xue P."/>
            <person name="Zou S."/>
            <person name="Wang X."/>
            <person name="Liu X."/>
            <person name="Wang F."/>
            <person name="Yang Y."/>
            <person name="An X."/>
            <person name="Dong Z."/>
            <person name="Zhang K."/>
            <person name="Zhang X."/>
            <person name="Luo M.C."/>
            <person name="Dvorak J."/>
            <person name="Tong Y."/>
            <person name="Wang J."/>
            <person name="Yang H."/>
            <person name="Li Z."/>
            <person name="Wang D."/>
            <person name="Zhang A."/>
            <person name="Wang J."/>
        </authorList>
    </citation>
    <scope>NUCLEOTIDE SEQUENCE</scope>
    <source>
        <strain evidence="2">cv. G1812</strain>
    </source>
</reference>
<reference evidence="1" key="2">
    <citation type="submission" date="2018-03" db="EMBL/GenBank/DDBJ databases">
        <title>The Triticum urartu genome reveals the dynamic nature of wheat genome evolution.</title>
        <authorList>
            <person name="Ling H."/>
            <person name="Ma B."/>
            <person name="Shi X."/>
            <person name="Liu H."/>
            <person name="Dong L."/>
            <person name="Sun H."/>
            <person name="Cao Y."/>
            <person name="Gao Q."/>
            <person name="Zheng S."/>
            <person name="Li Y."/>
            <person name="Yu Y."/>
            <person name="Du H."/>
            <person name="Qi M."/>
            <person name="Li Y."/>
            <person name="Yu H."/>
            <person name="Cui Y."/>
            <person name="Wang N."/>
            <person name="Chen C."/>
            <person name="Wu H."/>
            <person name="Zhao Y."/>
            <person name="Zhang J."/>
            <person name="Li Y."/>
            <person name="Zhou W."/>
            <person name="Zhang B."/>
            <person name="Hu W."/>
            <person name="Eijk M."/>
            <person name="Tang J."/>
            <person name="Witsenboer H."/>
            <person name="Zhao S."/>
            <person name="Li Z."/>
            <person name="Zhang A."/>
            <person name="Wang D."/>
            <person name="Liang C."/>
        </authorList>
    </citation>
    <scope>NUCLEOTIDE SEQUENCE [LARGE SCALE GENOMIC DNA]</scope>
    <source>
        <strain evidence="1">cv. G1812</strain>
    </source>
</reference>
<dbReference type="EnsemblPlants" id="TuG1812G0200004124.01.T01">
    <property type="protein sequence ID" value="TuG1812G0200004124.01.T01.cds448456"/>
    <property type="gene ID" value="TuG1812G0200004124.01"/>
</dbReference>
<evidence type="ECO:0000313" key="1">
    <source>
        <dbReference type="EnsemblPlants" id="TuG1812G0200004124.01.T01.cds448456"/>
    </source>
</evidence>
<organism evidence="1 2">
    <name type="scientific">Triticum urartu</name>
    <name type="common">Red wild einkorn</name>
    <name type="synonym">Crithodium urartu</name>
    <dbReference type="NCBI Taxonomy" id="4572"/>
    <lineage>
        <taxon>Eukaryota</taxon>
        <taxon>Viridiplantae</taxon>
        <taxon>Streptophyta</taxon>
        <taxon>Embryophyta</taxon>
        <taxon>Tracheophyta</taxon>
        <taxon>Spermatophyta</taxon>
        <taxon>Magnoliopsida</taxon>
        <taxon>Liliopsida</taxon>
        <taxon>Poales</taxon>
        <taxon>Poaceae</taxon>
        <taxon>BOP clade</taxon>
        <taxon>Pooideae</taxon>
        <taxon>Triticodae</taxon>
        <taxon>Triticeae</taxon>
        <taxon>Triticinae</taxon>
        <taxon>Triticum</taxon>
    </lineage>
</organism>
<dbReference type="AlphaFoldDB" id="A0A8R7TKJ4"/>
<dbReference type="Gramene" id="TuG1812G0200004124.01.T01">
    <property type="protein sequence ID" value="TuG1812G0200004124.01.T01.cds448456"/>
    <property type="gene ID" value="TuG1812G0200004124.01"/>
</dbReference>
<dbReference type="Proteomes" id="UP000015106">
    <property type="component" value="Chromosome 2"/>
</dbReference>
<sequence>MSHTNTDQITKENSSETLRVLILRICYNILLKNSIQERKRMRPVGANDTQRYSCILVKKNLVFSPCIAWFYRGSQ</sequence>
<reference evidence="1" key="3">
    <citation type="submission" date="2022-06" db="UniProtKB">
        <authorList>
            <consortium name="EnsemblPlants"/>
        </authorList>
    </citation>
    <scope>IDENTIFICATION</scope>
</reference>
<proteinExistence type="predicted"/>
<name>A0A8R7TKJ4_TRIUA</name>
<keyword evidence="2" id="KW-1185">Reference proteome</keyword>
<accession>A0A8R7TKJ4</accession>
<evidence type="ECO:0000313" key="2">
    <source>
        <dbReference type="Proteomes" id="UP000015106"/>
    </source>
</evidence>
<protein>
    <submittedName>
        <fullName evidence="1">Uncharacterized protein</fullName>
    </submittedName>
</protein>